<feature type="domain" description="G5" evidence="3">
    <location>
        <begin position="219"/>
        <end position="257"/>
    </location>
</feature>
<dbReference type="Proteomes" id="UP000242699">
    <property type="component" value="Unassembled WGS sequence"/>
</dbReference>
<evidence type="ECO:0000313" key="5">
    <source>
        <dbReference type="Proteomes" id="UP000242699"/>
    </source>
</evidence>
<comment type="caution">
    <text evidence="4">The sequence shown here is derived from an EMBL/GenBank/DDBJ whole genome shotgun (WGS) entry which is preliminary data.</text>
</comment>
<evidence type="ECO:0000259" key="3">
    <source>
        <dbReference type="Pfam" id="PF07501"/>
    </source>
</evidence>
<dbReference type="Pfam" id="PF07501">
    <property type="entry name" value="G5"/>
    <property type="match status" value="1"/>
</dbReference>
<organism evidence="4 5">
    <name type="scientific">Sulfobacillus benefaciens</name>
    <dbReference type="NCBI Taxonomy" id="453960"/>
    <lineage>
        <taxon>Bacteria</taxon>
        <taxon>Bacillati</taxon>
        <taxon>Bacillota</taxon>
        <taxon>Clostridia</taxon>
        <taxon>Eubacteriales</taxon>
        <taxon>Clostridiales Family XVII. Incertae Sedis</taxon>
        <taxon>Sulfobacillus</taxon>
    </lineage>
</organism>
<keyword evidence="1" id="KW-0732">Signal</keyword>
<proteinExistence type="predicted"/>
<evidence type="ECO:0000256" key="2">
    <source>
        <dbReference type="SAM" id="MobiDB-lite"/>
    </source>
</evidence>
<dbReference type="PANTHER" id="PTHR35788">
    <property type="entry name" value="EXPORTED PROTEIN-RELATED"/>
    <property type="match status" value="1"/>
</dbReference>
<accession>A0A2T2X848</accession>
<dbReference type="InterPro" id="IPR007391">
    <property type="entry name" value="Vancomycin_resist_VanW"/>
</dbReference>
<name>A0A2T2X848_9FIRM</name>
<dbReference type="InterPro" id="IPR011098">
    <property type="entry name" value="G5_dom"/>
</dbReference>
<dbReference type="Pfam" id="PF04294">
    <property type="entry name" value="VanW"/>
    <property type="match status" value="1"/>
</dbReference>
<gene>
    <name evidence="4" type="ORF">C7B43_05015</name>
</gene>
<dbReference type="PANTHER" id="PTHR35788:SF1">
    <property type="entry name" value="EXPORTED PROTEIN"/>
    <property type="match status" value="1"/>
</dbReference>
<reference evidence="4 5" key="1">
    <citation type="journal article" date="2014" name="BMC Genomics">
        <title>Comparison of environmental and isolate Sulfobacillus genomes reveals diverse carbon, sulfur, nitrogen, and hydrogen metabolisms.</title>
        <authorList>
            <person name="Justice N.B."/>
            <person name="Norman A."/>
            <person name="Brown C.T."/>
            <person name="Singh A."/>
            <person name="Thomas B.C."/>
            <person name="Banfield J.F."/>
        </authorList>
    </citation>
    <scope>NUCLEOTIDE SEQUENCE [LARGE SCALE GENOMIC DNA]</scope>
    <source>
        <strain evidence="4">AMDSBA1</strain>
    </source>
</reference>
<protein>
    <submittedName>
        <fullName evidence="4">Vanomycin resistance protein VanB</fullName>
    </submittedName>
</protein>
<dbReference type="InterPro" id="IPR052913">
    <property type="entry name" value="Glycopeptide_resist_protein"/>
</dbReference>
<dbReference type="EMBL" id="PXYT01000008">
    <property type="protein sequence ID" value="PSR30655.1"/>
    <property type="molecule type" value="Genomic_DNA"/>
</dbReference>
<evidence type="ECO:0000256" key="1">
    <source>
        <dbReference type="ARBA" id="ARBA00022729"/>
    </source>
</evidence>
<sequence>MKLLWFVSTVLGLFLHPILHRAPATLSEREHHELAPIVVSLTTRNWETQVGDLKLPYVLGKQTTNYSHASASQAENIELAARRLNGTVVGPGKMFSYYAVVGPYTEENGYGWGRAFMGDRIVPSVGGGVCQGSSTLYSAILRTGLTVVERHQHGLTVPYLPPGEDATVAGDYLDFRFRNNRKTPVLIVADAQKRHMVVKIMGTSAGPDISVHHKILAIYPFKTIVRYRSDLKPGEEKILAPGQDGVRVQNWLEIKENKGGVIKQLGIDRYRPSPRIMERSRASMQRPDGVPGHP</sequence>
<dbReference type="AlphaFoldDB" id="A0A2T2X848"/>
<evidence type="ECO:0000313" key="4">
    <source>
        <dbReference type="EMBL" id="PSR30655.1"/>
    </source>
</evidence>
<feature type="region of interest" description="Disordered" evidence="2">
    <location>
        <begin position="273"/>
        <end position="294"/>
    </location>
</feature>